<dbReference type="EMBL" id="CAJVRM010000702">
    <property type="protein sequence ID" value="CAG8982992.1"/>
    <property type="molecule type" value="Genomic_DNA"/>
</dbReference>
<reference evidence="2" key="1">
    <citation type="submission" date="2021-07" db="EMBL/GenBank/DDBJ databases">
        <authorList>
            <person name="Durling M."/>
        </authorList>
    </citation>
    <scope>NUCLEOTIDE SEQUENCE</scope>
</reference>
<organism evidence="2 3">
    <name type="scientific">Hymenoscyphus albidus</name>
    <dbReference type="NCBI Taxonomy" id="595503"/>
    <lineage>
        <taxon>Eukaryota</taxon>
        <taxon>Fungi</taxon>
        <taxon>Dikarya</taxon>
        <taxon>Ascomycota</taxon>
        <taxon>Pezizomycotina</taxon>
        <taxon>Leotiomycetes</taxon>
        <taxon>Helotiales</taxon>
        <taxon>Helotiaceae</taxon>
        <taxon>Hymenoscyphus</taxon>
    </lineage>
</organism>
<name>A0A9N9M099_9HELO</name>
<evidence type="ECO:0000313" key="2">
    <source>
        <dbReference type="EMBL" id="CAG8982992.1"/>
    </source>
</evidence>
<dbReference type="AlphaFoldDB" id="A0A9N9M099"/>
<feature type="compositionally biased region" description="Polar residues" evidence="1">
    <location>
        <begin position="12"/>
        <end position="30"/>
    </location>
</feature>
<accession>A0A9N9M099</accession>
<evidence type="ECO:0000313" key="3">
    <source>
        <dbReference type="Proteomes" id="UP000701801"/>
    </source>
</evidence>
<keyword evidence="3" id="KW-1185">Reference proteome</keyword>
<comment type="caution">
    <text evidence="2">The sequence shown here is derived from an EMBL/GenBank/DDBJ whole genome shotgun (WGS) entry which is preliminary data.</text>
</comment>
<dbReference type="OrthoDB" id="203796at2759"/>
<dbReference type="Proteomes" id="UP000701801">
    <property type="component" value="Unassembled WGS sequence"/>
</dbReference>
<protein>
    <submittedName>
        <fullName evidence="2">Uncharacterized protein</fullName>
    </submittedName>
</protein>
<sequence>MKPGSQPEKGASHSSNNPSQTEATSSSYPERQQDEGSHKPPPYSGPATPVPTTTQTLESQLAQQKQPQHSTGIPKLDYSLYIPQTFILSENQTTITSHDKQLNTQRTSLLSLVQRLSSVPPKPEIRIIGKSTGAEIVDFDLRLNMMRLFVPDDERQRMNYIHVMPPGENGWRGKTKKSTEPALEGLESWVKRYCEDDTVAKEFVLERCMINWDTSHLEDRLYLLFRSIGYNGRVSIKFPATHTRVIVSPEDKRPRFIASMTKIFTNGPHRYEIVKSVWPYANVPRGKDGRLCAVQDEDAWFQEWKGAIAHAALCKMKKVWVTVEDQLEVLMTSRRGIADHKQGGLEWGTTSLSGEYYSRHYGM</sequence>
<feature type="compositionally biased region" description="Polar residues" evidence="1">
    <location>
        <begin position="50"/>
        <end position="71"/>
    </location>
</feature>
<dbReference type="PANTHER" id="PTHR37848">
    <property type="entry name" value="EXPRESSED PROTEIN"/>
    <property type="match status" value="1"/>
</dbReference>
<proteinExistence type="predicted"/>
<feature type="region of interest" description="Disordered" evidence="1">
    <location>
        <begin position="1"/>
        <end position="74"/>
    </location>
</feature>
<gene>
    <name evidence="2" type="ORF">HYALB_00003571</name>
</gene>
<evidence type="ECO:0000256" key="1">
    <source>
        <dbReference type="SAM" id="MobiDB-lite"/>
    </source>
</evidence>
<dbReference type="PANTHER" id="PTHR37848:SF1">
    <property type="entry name" value="SUN DOMAIN-CONTAINING PROTEIN"/>
    <property type="match status" value="1"/>
</dbReference>